<evidence type="ECO:0000313" key="2">
    <source>
        <dbReference type="EMBL" id="GMI20722.1"/>
    </source>
</evidence>
<comment type="caution">
    <text evidence="2">The sequence shown here is derived from an EMBL/GenBank/DDBJ whole genome shotgun (WGS) entry which is preliminary data.</text>
</comment>
<feature type="compositionally biased region" description="Polar residues" evidence="1">
    <location>
        <begin position="1"/>
        <end position="23"/>
    </location>
</feature>
<gene>
    <name evidence="2" type="ORF">TrRE_jg5102</name>
</gene>
<accession>A0A9W7FWA6</accession>
<keyword evidence="3" id="KW-1185">Reference proteome</keyword>
<evidence type="ECO:0000256" key="1">
    <source>
        <dbReference type="SAM" id="MobiDB-lite"/>
    </source>
</evidence>
<dbReference type="Proteomes" id="UP001165082">
    <property type="component" value="Unassembled WGS sequence"/>
</dbReference>
<dbReference type="EMBL" id="BRXZ01008068">
    <property type="protein sequence ID" value="GMI20722.1"/>
    <property type="molecule type" value="Genomic_DNA"/>
</dbReference>
<name>A0A9W7FWA6_9STRA</name>
<evidence type="ECO:0000313" key="3">
    <source>
        <dbReference type="Proteomes" id="UP001165082"/>
    </source>
</evidence>
<protein>
    <submittedName>
        <fullName evidence="2">Uncharacterized protein</fullName>
    </submittedName>
</protein>
<feature type="non-terminal residue" evidence="2">
    <location>
        <position position="34"/>
    </location>
</feature>
<reference evidence="2" key="1">
    <citation type="submission" date="2022-07" db="EMBL/GenBank/DDBJ databases">
        <title>Genome analysis of Parmales, a sister group of diatoms, reveals the evolutionary specialization of diatoms from phago-mixotrophs to photoautotrophs.</title>
        <authorList>
            <person name="Ban H."/>
            <person name="Sato S."/>
            <person name="Yoshikawa S."/>
            <person name="Kazumasa Y."/>
            <person name="Nakamura Y."/>
            <person name="Ichinomiya M."/>
            <person name="Saitoh K."/>
            <person name="Sato N."/>
            <person name="Blanc-Mathieu R."/>
            <person name="Endo H."/>
            <person name="Kuwata A."/>
            <person name="Ogata H."/>
        </authorList>
    </citation>
    <scope>NUCLEOTIDE SEQUENCE</scope>
</reference>
<dbReference type="AlphaFoldDB" id="A0A9W7FWA6"/>
<feature type="region of interest" description="Disordered" evidence="1">
    <location>
        <begin position="1"/>
        <end position="34"/>
    </location>
</feature>
<organism evidence="2 3">
    <name type="scientific">Triparma retinervis</name>
    <dbReference type="NCBI Taxonomy" id="2557542"/>
    <lineage>
        <taxon>Eukaryota</taxon>
        <taxon>Sar</taxon>
        <taxon>Stramenopiles</taxon>
        <taxon>Ochrophyta</taxon>
        <taxon>Bolidophyceae</taxon>
        <taxon>Parmales</taxon>
        <taxon>Triparmaceae</taxon>
        <taxon>Triparma</taxon>
    </lineage>
</organism>
<proteinExistence type="predicted"/>
<sequence>MVTTKLSTLTNGRSCIPTSNTRVPNAPLHVKWRE</sequence>